<gene>
    <name evidence="1" type="ORF">GCM10008101_08670</name>
</gene>
<organism evidence="1 2">
    <name type="scientific">Cognatilysobacter xinjiangensis</name>
    <dbReference type="NCBI Taxonomy" id="546892"/>
    <lineage>
        <taxon>Bacteria</taxon>
        <taxon>Pseudomonadati</taxon>
        <taxon>Pseudomonadota</taxon>
        <taxon>Gammaproteobacteria</taxon>
        <taxon>Lysobacterales</taxon>
        <taxon>Lysobacteraceae</taxon>
        <taxon>Cognatilysobacter</taxon>
    </lineage>
</organism>
<reference evidence="2" key="1">
    <citation type="journal article" date="2019" name="Int. J. Syst. Evol. Microbiol.">
        <title>The Global Catalogue of Microorganisms (GCM) 10K type strain sequencing project: providing services to taxonomists for standard genome sequencing and annotation.</title>
        <authorList>
            <consortium name="The Broad Institute Genomics Platform"/>
            <consortium name="The Broad Institute Genome Sequencing Center for Infectious Disease"/>
            <person name="Wu L."/>
            <person name="Ma J."/>
        </authorList>
    </citation>
    <scope>NUCLEOTIDE SEQUENCE [LARGE SCALE GENOMIC DNA]</scope>
    <source>
        <strain evidence="2">KCTC 22558</strain>
    </source>
</reference>
<sequence>MPSQPGIASMGVDVPATVANALAEAWAVATAWHQTNTSITNSIRLRWRAGIRAVRRIIVQ</sequence>
<proteinExistence type="predicted"/>
<dbReference type="EMBL" id="BMXY01000001">
    <property type="protein sequence ID" value="GGZ57355.1"/>
    <property type="molecule type" value="Genomic_DNA"/>
</dbReference>
<keyword evidence="2" id="KW-1185">Reference proteome</keyword>
<protein>
    <submittedName>
        <fullName evidence="1">Uncharacterized protein</fullName>
    </submittedName>
</protein>
<accession>A0ABQ3BX33</accession>
<comment type="caution">
    <text evidence="1">The sequence shown here is derived from an EMBL/GenBank/DDBJ whole genome shotgun (WGS) entry which is preliminary data.</text>
</comment>
<dbReference type="Proteomes" id="UP000643403">
    <property type="component" value="Unassembled WGS sequence"/>
</dbReference>
<evidence type="ECO:0000313" key="1">
    <source>
        <dbReference type="EMBL" id="GGZ57355.1"/>
    </source>
</evidence>
<name>A0ABQ3BX33_9GAMM</name>
<evidence type="ECO:0000313" key="2">
    <source>
        <dbReference type="Proteomes" id="UP000643403"/>
    </source>
</evidence>